<feature type="repeat" description="ANK" evidence="3">
    <location>
        <begin position="138"/>
        <end position="170"/>
    </location>
</feature>
<reference evidence="5" key="1">
    <citation type="submission" date="2020-11" db="EMBL/GenBank/DDBJ databases">
        <title>Sequencing the genomes of 1000 actinobacteria strains.</title>
        <authorList>
            <person name="Klenk H.-P."/>
        </authorList>
    </citation>
    <scope>NUCLEOTIDE SEQUENCE</scope>
    <source>
        <strain evidence="5">DSM 43175</strain>
    </source>
</reference>
<evidence type="ECO:0000313" key="5">
    <source>
        <dbReference type="EMBL" id="MBG6092163.1"/>
    </source>
</evidence>
<dbReference type="PROSITE" id="PS50206">
    <property type="entry name" value="RHODANESE_3"/>
    <property type="match status" value="1"/>
</dbReference>
<dbReference type="PROSITE" id="PS50297">
    <property type="entry name" value="ANK_REP_REGION"/>
    <property type="match status" value="2"/>
</dbReference>
<dbReference type="EMBL" id="JADOUA010000001">
    <property type="protein sequence ID" value="MBG6092163.1"/>
    <property type="molecule type" value="Genomic_DNA"/>
</dbReference>
<name>A0A931GLK8_9ACTN</name>
<keyword evidence="1" id="KW-0677">Repeat</keyword>
<evidence type="ECO:0000256" key="2">
    <source>
        <dbReference type="ARBA" id="ARBA00023043"/>
    </source>
</evidence>
<dbReference type="AlphaFoldDB" id="A0A931GLK8"/>
<dbReference type="InterPro" id="IPR036770">
    <property type="entry name" value="Ankyrin_rpt-contain_sf"/>
</dbReference>
<accession>A0A931GLK8</accession>
<dbReference type="InterPro" id="IPR037883">
    <property type="entry name" value="Knr4/Smi1-like_sf"/>
</dbReference>
<proteinExistence type="predicted"/>
<comment type="caution">
    <text evidence="5">The sequence shown here is derived from an EMBL/GenBank/DDBJ whole genome shotgun (WGS) entry which is preliminary data.</text>
</comment>
<dbReference type="InterPro" id="IPR018958">
    <property type="entry name" value="Knr4/Smi1-like_dom"/>
</dbReference>
<dbReference type="SUPFAM" id="SSF48403">
    <property type="entry name" value="Ankyrin repeat"/>
    <property type="match status" value="1"/>
</dbReference>
<dbReference type="InterPro" id="IPR001763">
    <property type="entry name" value="Rhodanese-like_dom"/>
</dbReference>
<dbReference type="RefSeq" id="WP_197014381.1">
    <property type="nucleotide sequence ID" value="NZ_BAABES010000012.1"/>
</dbReference>
<gene>
    <name evidence="5" type="ORF">IW256_006276</name>
</gene>
<evidence type="ECO:0000313" key="6">
    <source>
        <dbReference type="Proteomes" id="UP000614047"/>
    </source>
</evidence>
<feature type="repeat" description="ANK" evidence="3">
    <location>
        <begin position="68"/>
        <end position="100"/>
    </location>
</feature>
<dbReference type="Proteomes" id="UP000614047">
    <property type="component" value="Unassembled WGS sequence"/>
</dbReference>
<evidence type="ECO:0000256" key="3">
    <source>
        <dbReference type="PROSITE-ProRule" id="PRU00023"/>
    </source>
</evidence>
<dbReference type="SMART" id="SM00860">
    <property type="entry name" value="SMI1_KNR4"/>
    <property type="match status" value="1"/>
</dbReference>
<sequence>MDSDQALLDAISSGDSAALTRLFADGADPATGNGDGDPVVLDAADTGKVELVRPFLDAGLPVDAESDLGTTPLMCAVSTGSLPLVEFLVSRGADVNRVQRGGVEPGTVLTWALELAEPLAIVSALLRAGADPDLPRPDGWTPLMLAAFHGYVEVIRALVAAGADVSASKDDGAVTPVGVAEEWRHGEAARVLRELGAPDPVESYTARLTVLVSGIAAWLAEHASVEYESLARARGAAAPEAVAALETAVGEPLPADFLAYLRLFGDSGGLDFYEYDGLSVAQILSRWRGLGDAHGRGTFDGWTPHELHPANGLVRCVWWHPGWVPFAADACGNLFCVDLAPAEHGRRGQVIQWETRGGPSGPRASSFMRYLRQHHDTLLNVQHTYDEEGRLERPC</sequence>
<evidence type="ECO:0000256" key="1">
    <source>
        <dbReference type="ARBA" id="ARBA00022737"/>
    </source>
</evidence>
<dbReference type="Pfam" id="PF09346">
    <property type="entry name" value="SMI1_KNR4"/>
    <property type="match status" value="1"/>
</dbReference>
<feature type="domain" description="Rhodanese" evidence="4">
    <location>
        <begin position="188"/>
        <end position="227"/>
    </location>
</feature>
<dbReference type="SMART" id="SM00248">
    <property type="entry name" value="ANK"/>
    <property type="match status" value="4"/>
</dbReference>
<organism evidence="5 6">
    <name type="scientific">Actinomadura viridis</name>
    <dbReference type="NCBI Taxonomy" id="58110"/>
    <lineage>
        <taxon>Bacteria</taxon>
        <taxon>Bacillati</taxon>
        <taxon>Actinomycetota</taxon>
        <taxon>Actinomycetes</taxon>
        <taxon>Streptosporangiales</taxon>
        <taxon>Thermomonosporaceae</taxon>
        <taxon>Actinomadura</taxon>
    </lineage>
</organism>
<dbReference type="InterPro" id="IPR002110">
    <property type="entry name" value="Ankyrin_rpt"/>
</dbReference>
<dbReference type="PANTHER" id="PTHR24171">
    <property type="entry name" value="ANKYRIN REPEAT DOMAIN-CONTAINING PROTEIN 39-RELATED"/>
    <property type="match status" value="1"/>
</dbReference>
<dbReference type="Gene3D" id="3.40.1580.10">
    <property type="entry name" value="SMI1/KNR4-like"/>
    <property type="match status" value="1"/>
</dbReference>
<protein>
    <submittedName>
        <fullName evidence="5">Cell wall assembly regulator SMI1</fullName>
    </submittedName>
</protein>
<dbReference type="Gene3D" id="1.25.40.20">
    <property type="entry name" value="Ankyrin repeat-containing domain"/>
    <property type="match status" value="3"/>
</dbReference>
<dbReference type="SUPFAM" id="SSF160631">
    <property type="entry name" value="SMI1/KNR4-like"/>
    <property type="match status" value="1"/>
</dbReference>
<dbReference type="PROSITE" id="PS50088">
    <property type="entry name" value="ANK_REPEAT"/>
    <property type="match status" value="2"/>
</dbReference>
<evidence type="ECO:0000259" key="4">
    <source>
        <dbReference type="PROSITE" id="PS50206"/>
    </source>
</evidence>
<keyword evidence="2 3" id="KW-0040">ANK repeat</keyword>
<dbReference type="Pfam" id="PF12796">
    <property type="entry name" value="Ank_2"/>
    <property type="match status" value="2"/>
</dbReference>
<keyword evidence="6" id="KW-1185">Reference proteome</keyword>